<organism evidence="2 3">
    <name type="scientific">Glutamicibacter ardleyensis</name>
    <dbReference type="NCBI Taxonomy" id="225894"/>
    <lineage>
        <taxon>Bacteria</taxon>
        <taxon>Bacillati</taxon>
        <taxon>Actinomycetota</taxon>
        <taxon>Actinomycetes</taxon>
        <taxon>Micrococcales</taxon>
        <taxon>Micrococcaceae</taxon>
        <taxon>Glutamicibacter</taxon>
    </lineage>
</organism>
<name>A0ABQ2DUV3_9MICC</name>
<feature type="chain" id="PRO_5045944239" evidence="1">
    <location>
        <begin position="23"/>
        <end position="53"/>
    </location>
</feature>
<sequence>MKKIKKIAVLSAAALALVIGVAANTSQPADTDAGGLWPYKAQVTNPAGGLWPY</sequence>
<comment type="caution">
    <text evidence="2">The sequence shown here is derived from an EMBL/GenBank/DDBJ whole genome shotgun (WGS) entry which is preliminary data.</text>
</comment>
<gene>
    <name evidence="2" type="ORF">GCM10007173_32270</name>
</gene>
<dbReference type="RefSeq" id="WP_188687129.1">
    <property type="nucleotide sequence ID" value="NZ_BMKX01000010.1"/>
</dbReference>
<reference evidence="3" key="1">
    <citation type="journal article" date="2019" name="Int. J. Syst. Evol. Microbiol.">
        <title>The Global Catalogue of Microorganisms (GCM) 10K type strain sequencing project: providing services to taxonomists for standard genome sequencing and annotation.</title>
        <authorList>
            <consortium name="The Broad Institute Genomics Platform"/>
            <consortium name="The Broad Institute Genome Sequencing Center for Infectious Disease"/>
            <person name="Wu L."/>
            <person name="Ma J."/>
        </authorList>
    </citation>
    <scope>NUCLEOTIDE SEQUENCE [LARGE SCALE GENOMIC DNA]</scope>
    <source>
        <strain evidence="3">CGMCC 1.3685</strain>
    </source>
</reference>
<protein>
    <submittedName>
        <fullName evidence="2">Uncharacterized protein</fullName>
    </submittedName>
</protein>
<proteinExistence type="predicted"/>
<dbReference type="GeneID" id="303305559"/>
<dbReference type="Proteomes" id="UP000606115">
    <property type="component" value="Unassembled WGS sequence"/>
</dbReference>
<keyword evidence="3" id="KW-1185">Reference proteome</keyword>
<evidence type="ECO:0000256" key="1">
    <source>
        <dbReference type="SAM" id="SignalP"/>
    </source>
</evidence>
<feature type="signal peptide" evidence="1">
    <location>
        <begin position="1"/>
        <end position="22"/>
    </location>
</feature>
<dbReference type="EMBL" id="BMKX01000010">
    <property type="protein sequence ID" value="GGJ70961.1"/>
    <property type="molecule type" value="Genomic_DNA"/>
</dbReference>
<accession>A0ABQ2DUV3</accession>
<evidence type="ECO:0000313" key="2">
    <source>
        <dbReference type="EMBL" id="GGJ70961.1"/>
    </source>
</evidence>
<evidence type="ECO:0000313" key="3">
    <source>
        <dbReference type="Proteomes" id="UP000606115"/>
    </source>
</evidence>
<keyword evidence="1" id="KW-0732">Signal</keyword>